<name>A0A6I6ELA3_9CLOT</name>
<dbReference type="EMBL" id="CP046522">
    <property type="protein sequence ID" value="QGU94459.1"/>
    <property type="molecule type" value="Genomic_DNA"/>
</dbReference>
<dbReference type="Proteomes" id="UP000422764">
    <property type="component" value="Chromosome"/>
</dbReference>
<proteinExistence type="predicted"/>
<dbReference type="AlphaFoldDB" id="A0A6I6ELA3"/>
<protein>
    <submittedName>
        <fullName evidence="1">Uncharacterized protein</fullName>
    </submittedName>
</protein>
<keyword evidence="2" id="KW-1185">Reference proteome</keyword>
<evidence type="ECO:0000313" key="2">
    <source>
        <dbReference type="Proteomes" id="UP000422764"/>
    </source>
</evidence>
<sequence length="116" mass="13651">MGVNNVKRLTVTLDDYIIKIAEEKAKIMFKGNMDNYINWLICSNNKQEVKKIVKTIEEKQEKKKPLEVPETFKTAMFNNVCDYCKQPIYQGDEICKAEGYDSYIHRKCCRKVMDID</sequence>
<gene>
    <name evidence="1" type="ORF">GOM49_04500</name>
</gene>
<evidence type="ECO:0000313" key="1">
    <source>
        <dbReference type="EMBL" id="QGU94459.1"/>
    </source>
</evidence>
<organism evidence="1 2">
    <name type="scientific">Clostridium bovifaecis</name>
    <dbReference type="NCBI Taxonomy" id="2184719"/>
    <lineage>
        <taxon>Bacteria</taxon>
        <taxon>Bacillati</taxon>
        <taxon>Bacillota</taxon>
        <taxon>Clostridia</taxon>
        <taxon>Eubacteriales</taxon>
        <taxon>Clostridiaceae</taxon>
        <taxon>Clostridium</taxon>
    </lineage>
</organism>
<accession>A0A6I6ELA3</accession>
<reference evidence="1 2" key="1">
    <citation type="submission" date="2019-12" db="EMBL/GenBank/DDBJ databases">
        <title>Genome sequenceing of Clostridium bovifaecis.</title>
        <authorList>
            <person name="Yao Y."/>
        </authorList>
    </citation>
    <scope>NUCLEOTIDE SEQUENCE [LARGE SCALE GENOMIC DNA]</scope>
    <source>
        <strain evidence="1 2">BXX</strain>
    </source>
</reference>